<evidence type="ECO:0000313" key="2">
    <source>
        <dbReference type="EMBL" id="KAK9081313.1"/>
    </source>
</evidence>
<dbReference type="Proteomes" id="UP001417504">
    <property type="component" value="Unassembled WGS sequence"/>
</dbReference>
<feature type="region of interest" description="Disordered" evidence="1">
    <location>
        <begin position="164"/>
        <end position="185"/>
    </location>
</feature>
<keyword evidence="3" id="KW-1185">Reference proteome</keyword>
<dbReference type="AlphaFoldDB" id="A0AAP0HAQ5"/>
<evidence type="ECO:0000313" key="3">
    <source>
        <dbReference type="Proteomes" id="UP001417504"/>
    </source>
</evidence>
<dbReference type="EMBL" id="JBBNAE010000029">
    <property type="protein sequence ID" value="KAK9081313.1"/>
    <property type="molecule type" value="Genomic_DNA"/>
</dbReference>
<evidence type="ECO:0000256" key="1">
    <source>
        <dbReference type="SAM" id="MobiDB-lite"/>
    </source>
</evidence>
<feature type="region of interest" description="Disordered" evidence="1">
    <location>
        <begin position="1"/>
        <end position="44"/>
    </location>
</feature>
<accession>A0AAP0HAQ5</accession>
<protein>
    <submittedName>
        <fullName evidence="2">Uncharacterized protein</fullName>
    </submittedName>
</protein>
<proteinExistence type="predicted"/>
<organism evidence="2 3">
    <name type="scientific">Stephania japonica</name>
    <dbReference type="NCBI Taxonomy" id="461633"/>
    <lineage>
        <taxon>Eukaryota</taxon>
        <taxon>Viridiplantae</taxon>
        <taxon>Streptophyta</taxon>
        <taxon>Embryophyta</taxon>
        <taxon>Tracheophyta</taxon>
        <taxon>Spermatophyta</taxon>
        <taxon>Magnoliopsida</taxon>
        <taxon>Ranunculales</taxon>
        <taxon>Menispermaceae</taxon>
        <taxon>Menispermoideae</taxon>
        <taxon>Cissampelideae</taxon>
        <taxon>Stephania</taxon>
    </lineage>
</organism>
<sequence>MMTTETRRSSSIQQVLGGGQGGGSKATCVEHSRSTPRSDGFGREFREIDKAGGRGSGEGTRFVQQVLKSFTNHVGSRFVWEFNSLGLPDLLNPRNLRRVNIHQIWCFPATGNPDLRRSAQIYLLLTKTLLCLGPKSLDARPKLALRRSVRLLLIVTLQNRNLDNSDSNASKHESTFEGAIEMLRS</sequence>
<comment type="caution">
    <text evidence="2">The sequence shown here is derived from an EMBL/GenBank/DDBJ whole genome shotgun (WGS) entry which is preliminary data.</text>
</comment>
<gene>
    <name evidence="2" type="ORF">Sjap_026633</name>
</gene>
<reference evidence="2 3" key="1">
    <citation type="submission" date="2024-01" db="EMBL/GenBank/DDBJ databases">
        <title>Genome assemblies of Stephania.</title>
        <authorList>
            <person name="Yang L."/>
        </authorList>
    </citation>
    <scope>NUCLEOTIDE SEQUENCE [LARGE SCALE GENOMIC DNA]</scope>
    <source>
        <strain evidence="2">QJT</strain>
        <tissue evidence="2">Leaf</tissue>
    </source>
</reference>
<name>A0AAP0HAQ5_9MAGN</name>